<dbReference type="PANTHER" id="PTHR42743">
    <property type="entry name" value="AMINO-ACID AMINOTRANSFERASE"/>
    <property type="match status" value="1"/>
</dbReference>
<name>A0A1Z4JJ43_LEPBY</name>
<dbReference type="Proteomes" id="UP000217895">
    <property type="component" value="Chromosome"/>
</dbReference>
<dbReference type="InterPro" id="IPR001544">
    <property type="entry name" value="Aminotrans_IV"/>
</dbReference>
<dbReference type="PANTHER" id="PTHR42743:SF5">
    <property type="entry name" value="AMINODEOXYCHORISMATE LYASE"/>
    <property type="match status" value="1"/>
</dbReference>
<reference evidence="2 3" key="1">
    <citation type="submission" date="2017-06" db="EMBL/GenBank/DDBJ databases">
        <title>Genome sequencing of cyanobaciteial culture collection at National Institute for Environmental Studies (NIES).</title>
        <authorList>
            <person name="Hirose Y."/>
            <person name="Shimura Y."/>
            <person name="Fujisawa T."/>
            <person name="Nakamura Y."/>
            <person name="Kawachi M."/>
        </authorList>
    </citation>
    <scope>NUCLEOTIDE SEQUENCE [LARGE SCALE GENOMIC DNA]</scope>
    <source>
        <strain evidence="2 3">NIES-2135</strain>
    </source>
</reference>
<dbReference type="GO" id="GO:0046394">
    <property type="term" value="P:carboxylic acid biosynthetic process"/>
    <property type="evidence" value="ECO:0007669"/>
    <property type="project" value="UniProtKB-ARBA"/>
</dbReference>
<evidence type="ECO:0000313" key="3">
    <source>
        <dbReference type="Proteomes" id="UP000217895"/>
    </source>
</evidence>
<dbReference type="InterPro" id="IPR036038">
    <property type="entry name" value="Aminotransferase-like"/>
</dbReference>
<dbReference type="SUPFAM" id="SSF56752">
    <property type="entry name" value="D-aminoacid aminotransferase-like PLP-dependent enzymes"/>
    <property type="match status" value="1"/>
</dbReference>
<dbReference type="AlphaFoldDB" id="A0A1Z4JJ43"/>
<dbReference type="Pfam" id="PF01063">
    <property type="entry name" value="Aminotran_4"/>
    <property type="match status" value="1"/>
</dbReference>
<sequence length="322" mass="35944">MVSPPPSVTQLQKPKYVYFGGKICLWEEANFHISSEAILRGLNVFEGLKGYWQPDGSFGIVAMRRHYDRLIRSAKVLYIPFEMSYEEFEQAHHDLVKLLWRPDRNMWVRATLYGDEGFWGEGSTSNLVLTAYQTPMTRPAPMNLGVTPWKRGSDLALPARVKTSTNYQIARFVKIEGRDRGYSDMIILNESGRVAETLQTCVLVVRDGKVFTPPAWEGALESITVDIIESLCQSMGIPFERRPIERTELIIADEVGIVGTLSEVTPVKSVEKTVYGDSPIINAIAERYHNAVTGLDPHPAVDFSLIPAPSKVASAPELTTVG</sequence>
<evidence type="ECO:0000313" key="2">
    <source>
        <dbReference type="EMBL" id="BAY56734.1"/>
    </source>
</evidence>
<proteinExistence type="inferred from homology"/>
<dbReference type="Gene3D" id="3.20.10.10">
    <property type="entry name" value="D-amino Acid Aminotransferase, subunit A, domain 2"/>
    <property type="match status" value="1"/>
</dbReference>
<organism evidence="2 3">
    <name type="scientific">Leptolyngbya boryana NIES-2135</name>
    <dbReference type="NCBI Taxonomy" id="1973484"/>
    <lineage>
        <taxon>Bacteria</taxon>
        <taxon>Bacillati</taxon>
        <taxon>Cyanobacteriota</taxon>
        <taxon>Cyanophyceae</taxon>
        <taxon>Leptolyngbyales</taxon>
        <taxon>Leptolyngbyaceae</taxon>
        <taxon>Leptolyngbya group</taxon>
        <taxon>Leptolyngbya</taxon>
    </lineage>
</organism>
<evidence type="ECO:0000256" key="1">
    <source>
        <dbReference type="ARBA" id="ARBA00009320"/>
    </source>
</evidence>
<keyword evidence="3" id="KW-1185">Reference proteome</keyword>
<dbReference type="EMBL" id="AP018203">
    <property type="protein sequence ID" value="BAY56734.1"/>
    <property type="molecule type" value="Genomic_DNA"/>
</dbReference>
<dbReference type="GO" id="GO:0003824">
    <property type="term" value="F:catalytic activity"/>
    <property type="evidence" value="ECO:0007669"/>
    <property type="project" value="InterPro"/>
</dbReference>
<gene>
    <name evidence="2" type="ORF">NIES2135_35700</name>
</gene>
<evidence type="ECO:0008006" key="4">
    <source>
        <dbReference type="Google" id="ProtNLM"/>
    </source>
</evidence>
<dbReference type="InterPro" id="IPR043132">
    <property type="entry name" value="BCAT-like_C"/>
</dbReference>
<dbReference type="Gene3D" id="3.30.470.10">
    <property type="match status" value="1"/>
</dbReference>
<accession>A0A1Z4JJ43</accession>
<dbReference type="InterPro" id="IPR050571">
    <property type="entry name" value="Class-IV_PLP-Dep_Aminotrnsfr"/>
</dbReference>
<dbReference type="InterPro" id="IPR043131">
    <property type="entry name" value="BCAT-like_N"/>
</dbReference>
<protein>
    <recommendedName>
        <fullName evidence="4">Branched-chain amino acid aminotransferase</fullName>
    </recommendedName>
</protein>
<dbReference type="CDD" id="cd00449">
    <property type="entry name" value="PLPDE_IV"/>
    <property type="match status" value="1"/>
</dbReference>
<comment type="similarity">
    <text evidence="1">Belongs to the class-IV pyridoxal-phosphate-dependent aminotransferase family.</text>
</comment>